<feature type="region of interest" description="Disordered" evidence="1">
    <location>
        <begin position="1"/>
        <end position="27"/>
    </location>
</feature>
<gene>
    <name evidence="2" type="ORF">SKAU_G00230520</name>
</gene>
<evidence type="ECO:0000313" key="3">
    <source>
        <dbReference type="Proteomes" id="UP001152622"/>
    </source>
</evidence>
<sequence length="150" mass="16336">MTTQAGRGCHGIPAELRTGCSGEDETRRGRIESAPVRFLVWRRSPLIVRKSLGRACAAQSRRRHFAPSSCTSPPGEVCESPSDTPAPGCQVLLHRTPLPRSSGQEVVIMLRRALEPVAALQAVQRRGIMGRNMCNTLIATSEKGRRISHA</sequence>
<comment type="caution">
    <text evidence="2">The sequence shown here is derived from an EMBL/GenBank/DDBJ whole genome shotgun (WGS) entry which is preliminary data.</text>
</comment>
<name>A0A9Q1F5Z8_SYNKA</name>
<dbReference type="EMBL" id="JAINUF010000008">
    <property type="protein sequence ID" value="KAJ8351576.1"/>
    <property type="molecule type" value="Genomic_DNA"/>
</dbReference>
<keyword evidence="3" id="KW-1185">Reference proteome</keyword>
<reference evidence="2" key="1">
    <citation type="journal article" date="2023" name="Science">
        <title>Genome structures resolve the early diversification of teleost fishes.</title>
        <authorList>
            <person name="Parey E."/>
            <person name="Louis A."/>
            <person name="Montfort J."/>
            <person name="Bouchez O."/>
            <person name="Roques C."/>
            <person name="Iampietro C."/>
            <person name="Lluch J."/>
            <person name="Castinel A."/>
            <person name="Donnadieu C."/>
            <person name="Desvignes T."/>
            <person name="Floi Bucao C."/>
            <person name="Jouanno E."/>
            <person name="Wen M."/>
            <person name="Mejri S."/>
            <person name="Dirks R."/>
            <person name="Jansen H."/>
            <person name="Henkel C."/>
            <person name="Chen W.J."/>
            <person name="Zahm M."/>
            <person name="Cabau C."/>
            <person name="Klopp C."/>
            <person name="Thompson A.W."/>
            <person name="Robinson-Rechavi M."/>
            <person name="Braasch I."/>
            <person name="Lecointre G."/>
            <person name="Bobe J."/>
            <person name="Postlethwait J.H."/>
            <person name="Berthelot C."/>
            <person name="Roest Crollius H."/>
            <person name="Guiguen Y."/>
        </authorList>
    </citation>
    <scope>NUCLEOTIDE SEQUENCE</scope>
    <source>
        <strain evidence="2">WJC10195</strain>
    </source>
</reference>
<dbReference type="AlphaFoldDB" id="A0A9Q1F5Z8"/>
<evidence type="ECO:0000256" key="1">
    <source>
        <dbReference type="SAM" id="MobiDB-lite"/>
    </source>
</evidence>
<organism evidence="2 3">
    <name type="scientific">Synaphobranchus kaupii</name>
    <name type="common">Kaup's arrowtooth eel</name>
    <dbReference type="NCBI Taxonomy" id="118154"/>
    <lineage>
        <taxon>Eukaryota</taxon>
        <taxon>Metazoa</taxon>
        <taxon>Chordata</taxon>
        <taxon>Craniata</taxon>
        <taxon>Vertebrata</taxon>
        <taxon>Euteleostomi</taxon>
        <taxon>Actinopterygii</taxon>
        <taxon>Neopterygii</taxon>
        <taxon>Teleostei</taxon>
        <taxon>Anguilliformes</taxon>
        <taxon>Synaphobranchidae</taxon>
        <taxon>Synaphobranchus</taxon>
    </lineage>
</organism>
<accession>A0A9Q1F5Z8</accession>
<protein>
    <submittedName>
        <fullName evidence="2">Uncharacterized protein</fullName>
    </submittedName>
</protein>
<feature type="region of interest" description="Disordered" evidence="1">
    <location>
        <begin position="63"/>
        <end position="82"/>
    </location>
</feature>
<evidence type="ECO:0000313" key="2">
    <source>
        <dbReference type="EMBL" id="KAJ8351576.1"/>
    </source>
</evidence>
<dbReference type="Proteomes" id="UP001152622">
    <property type="component" value="Chromosome 8"/>
</dbReference>
<proteinExistence type="predicted"/>